<evidence type="ECO:0000313" key="1">
    <source>
        <dbReference type="EMBL" id="AUX29611.1"/>
    </source>
</evidence>
<dbReference type="EMBL" id="CP012672">
    <property type="protein sequence ID" value="AUX29611.1"/>
    <property type="molecule type" value="Genomic_DNA"/>
</dbReference>
<sequence length="85" mass="8972">MNISHSSEFSLGQCEHYPLAAGRGGILPGKLERFAQVAGHEAASPSSCPPSSSEVYSRALANAFFSSEAMSPDDISPELTMPTAW</sequence>
<proteinExistence type="predicted"/>
<protein>
    <submittedName>
        <fullName evidence="1">Uncharacterized protein</fullName>
    </submittedName>
</protein>
<evidence type="ECO:0000313" key="2">
    <source>
        <dbReference type="Proteomes" id="UP000295497"/>
    </source>
</evidence>
<dbReference type="AlphaFoldDB" id="A0A4P2QJ26"/>
<gene>
    <name evidence="1" type="ORF">SOCE836_017020</name>
</gene>
<accession>A0A4P2QJ26</accession>
<name>A0A4P2QJ26_SORCE</name>
<organism evidence="1 2">
    <name type="scientific">Sorangium cellulosum</name>
    <name type="common">Polyangium cellulosum</name>
    <dbReference type="NCBI Taxonomy" id="56"/>
    <lineage>
        <taxon>Bacteria</taxon>
        <taxon>Pseudomonadati</taxon>
        <taxon>Myxococcota</taxon>
        <taxon>Polyangia</taxon>
        <taxon>Polyangiales</taxon>
        <taxon>Polyangiaceae</taxon>
        <taxon>Sorangium</taxon>
    </lineage>
</organism>
<reference evidence="1 2" key="1">
    <citation type="submission" date="2015-09" db="EMBL/GenBank/DDBJ databases">
        <title>Sorangium comparison.</title>
        <authorList>
            <person name="Zaburannyi N."/>
            <person name="Bunk B."/>
            <person name="Overmann J."/>
            <person name="Mueller R."/>
        </authorList>
    </citation>
    <scope>NUCLEOTIDE SEQUENCE [LARGE SCALE GENOMIC DNA]</scope>
    <source>
        <strain evidence="1 2">So ce836</strain>
    </source>
</reference>
<dbReference type="Proteomes" id="UP000295497">
    <property type="component" value="Chromosome"/>
</dbReference>